<evidence type="ECO:0000313" key="1">
    <source>
        <dbReference type="EMBL" id="KAI5660447.1"/>
    </source>
</evidence>
<sequence>MFWGKPPLCFVLLLLVLPALIFISSANGASPVANHHFSGGFEELKDGIVSWEMKTRSLLELRNGKNSSLVLAAERTRRKDPLENLNYYTGGWNISDKHYFASAAFTATPLFLVAAIWFVAFGLCLLLTCFCLCCCRRQNYGYSRTAYALSLILLSLFTIATVVGSIVLYTGQGKFHDSTKDTLLYVVRQSDSTVENLRNVSDYLDAAKQIQVDQISLPSDVKSRIDQVHSKIDSASFTLEDETKKNKNRIEDILEIVRKILIIAAAVMLFLTLLGFLFSILGLQCLVSVLVILGWILVAATFILSGVFLVLYNVTGDTCLALDQWVKNPTAQTALDDILPCVDAETAQETLSQSKNVAYQLVGVVNGIITNVSNANPPANAAAPLFYNQSGPLVPILCNPFNADMTNRKCASGEVEFSNATEVWKNHVCQVSENGVCTTVGRLTPTMYQQMSSAVNVSYGLYRHGPFLSDLMDCTFVRDTFKEIEEDHCPDLKLYSKWIFIGLLMVASAVGLSLIFWVLYARERRHRKYTKLADARSSHQDSFDSKTPH</sequence>
<dbReference type="Proteomes" id="UP001060085">
    <property type="component" value="Linkage Group LG06"/>
</dbReference>
<keyword evidence="2" id="KW-1185">Reference proteome</keyword>
<accession>A0ACC0AHL2</accession>
<reference evidence="2" key="1">
    <citation type="journal article" date="2023" name="Nat. Plants">
        <title>Single-cell RNA sequencing provides a high-resolution roadmap for understanding the multicellular compartmentation of specialized metabolism.</title>
        <authorList>
            <person name="Sun S."/>
            <person name="Shen X."/>
            <person name="Li Y."/>
            <person name="Li Y."/>
            <person name="Wang S."/>
            <person name="Li R."/>
            <person name="Zhang H."/>
            <person name="Shen G."/>
            <person name="Guo B."/>
            <person name="Wei J."/>
            <person name="Xu J."/>
            <person name="St-Pierre B."/>
            <person name="Chen S."/>
            <person name="Sun C."/>
        </authorList>
    </citation>
    <scope>NUCLEOTIDE SEQUENCE [LARGE SCALE GENOMIC DNA]</scope>
</reference>
<evidence type="ECO:0000313" key="2">
    <source>
        <dbReference type="Proteomes" id="UP001060085"/>
    </source>
</evidence>
<protein>
    <submittedName>
        <fullName evidence="1">Uncharacterized protein</fullName>
    </submittedName>
</protein>
<dbReference type="EMBL" id="CM044706">
    <property type="protein sequence ID" value="KAI5660447.1"/>
    <property type="molecule type" value="Genomic_DNA"/>
</dbReference>
<gene>
    <name evidence="1" type="ORF">M9H77_29240</name>
</gene>
<name>A0ACC0AHL2_CATRO</name>
<organism evidence="1 2">
    <name type="scientific">Catharanthus roseus</name>
    <name type="common">Madagascar periwinkle</name>
    <name type="synonym">Vinca rosea</name>
    <dbReference type="NCBI Taxonomy" id="4058"/>
    <lineage>
        <taxon>Eukaryota</taxon>
        <taxon>Viridiplantae</taxon>
        <taxon>Streptophyta</taxon>
        <taxon>Embryophyta</taxon>
        <taxon>Tracheophyta</taxon>
        <taxon>Spermatophyta</taxon>
        <taxon>Magnoliopsida</taxon>
        <taxon>eudicotyledons</taxon>
        <taxon>Gunneridae</taxon>
        <taxon>Pentapetalae</taxon>
        <taxon>asterids</taxon>
        <taxon>lamiids</taxon>
        <taxon>Gentianales</taxon>
        <taxon>Apocynaceae</taxon>
        <taxon>Rauvolfioideae</taxon>
        <taxon>Vinceae</taxon>
        <taxon>Catharanthinae</taxon>
        <taxon>Catharanthus</taxon>
    </lineage>
</organism>
<proteinExistence type="predicted"/>
<comment type="caution">
    <text evidence="1">The sequence shown here is derived from an EMBL/GenBank/DDBJ whole genome shotgun (WGS) entry which is preliminary data.</text>
</comment>